<keyword evidence="3" id="KW-1185">Reference proteome</keyword>
<dbReference type="RefSeq" id="WP_249699842.1">
    <property type="nucleotide sequence ID" value="NZ_JAMFLX010000014.1"/>
</dbReference>
<sequence>MSVTNMFNTLFATAHDSRFSKGFKTTELISLTNFGTAFGMGMIVIICSICLYAGRKALAFPYPKMAKTEAGVGVGVGVGILNEIATAERLNGFR</sequence>
<keyword evidence="1" id="KW-1133">Transmembrane helix</keyword>
<proteinExistence type="predicted"/>
<name>A0ABT0PGZ7_9GAMM</name>
<evidence type="ECO:0000256" key="1">
    <source>
        <dbReference type="SAM" id="Phobius"/>
    </source>
</evidence>
<evidence type="ECO:0000313" key="2">
    <source>
        <dbReference type="EMBL" id="MCL6270595.1"/>
    </source>
</evidence>
<keyword evidence="1" id="KW-0472">Membrane</keyword>
<feature type="transmembrane region" description="Helical" evidence="1">
    <location>
        <begin position="34"/>
        <end position="54"/>
    </location>
</feature>
<dbReference type="Proteomes" id="UP001203338">
    <property type="component" value="Unassembled WGS sequence"/>
</dbReference>
<keyword evidence="1" id="KW-0812">Transmembrane</keyword>
<evidence type="ECO:0000313" key="3">
    <source>
        <dbReference type="Proteomes" id="UP001203338"/>
    </source>
</evidence>
<comment type="caution">
    <text evidence="2">The sequence shown here is derived from an EMBL/GenBank/DDBJ whole genome shotgun (WGS) entry which is preliminary data.</text>
</comment>
<reference evidence="2 3" key="1">
    <citation type="submission" date="2022-05" db="EMBL/GenBank/DDBJ databases">
        <authorList>
            <person name="Park J.-S."/>
        </authorList>
    </citation>
    <scope>NUCLEOTIDE SEQUENCE [LARGE SCALE GENOMIC DNA]</scope>
    <source>
        <strain evidence="2 3">2012CJ34-2</strain>
    </source>
</reference>
<protein>
    <submittedName>
        <fullName evidence="2">Uncharacterized protein</fullName>
    </submittedName>
</protein>
<dbReference type="EMBL" id="JAMFLX010000014">
    <property type="protein sequence ID" value="MCL6270595.1"/>
    <property type="molecule type" value="Genomic_DNA"/>
</dbReference>
<organism evidence="2 3">
    <name type="scientific">Parendozoicomonas callyspongiae</name>
    <dbReference type="NCBI Taxonomy" id="2942213"/>
    <lineage>
        <taxon>Bacteria</taxon>
        <taxon>Pseudomonadati</taxon>
        <taxon>Pseudomonadota</taxon>
        <taxon>Gammaproteobacteria</taxon>
        <taxon>Oceanospirillales</taxon>
        <taxon>Endozoicomonadaceae</taxon>
        <taxon>Parendozoicomonas</taxon>
    </lineage>
</organism>
<gene>
    <name evidence="2" type="ORF">M3P05_11735</name>
</gene>
<accession>A0ABT0PGZ7</accession>